<proteinExistence type="predicted"/>
<gene>
    <name evidence="1" type="ORF">Pla110_41280</name>
</gene>
<dbReference type="PANTHER" id="PTHR43737">
    <property type="entry name" value="BLL7424 PROTEIN"/>
    <property type="match status" value="1"/>
</dbReference>
<accession>A0A518CT17</accession>
<dbReference type="OrthoDB" id="127333at2"/>
<organism evidence="1 2">
    <name type="scientific">Polystyrenella longa</name>
    <dbReference type="NCBI Taxonomy" id="2528007"/>
    <lineage>
        <taxon>Bacteria</taxon>
        <taxon>Pseudomonadati</taxon>
        <taxon>Planctomycetota</taxon>
        <taxon>Planctomycetia</taxon>
        <taxon>Planctomycetales</taxon>
        <taxon>Planctomycetaceae</taxon>
        <taxon>Polystyrenella</taxon>
    </lineage>
</organism>
<name>A0A518CT17_9PLAN</name>
<dbReference type="Proteomes" id="UP000317178">
    <property type="component" value="Chromosome"/>
</dbReference>
<dbReference type="KEGG" id="plon:Pla110_41280"/>
<reference evidence="1 2" key="1">
    <citation type="submission" date="2019-02" db="EMBL/GenBank/DDBJ databases">
        <title>Deep-cultivation of Planctomycetes and their phenomic and genomic characterization uncovers novel biology.</title>
        <authorList>
            <person name="Wiegand S."/>
            <person name="Jogler M."/>
            <person name="Boedeker C."/>
            <person name="Pinto D."/>
            <person name="Vollmers J."/>
            <person name="Rivas-Marin E."/>
            <person name="Kohn T."/>
            <person name="Peeters S.H."/>
            <person name="Heuer A."/>
            <person name="Rast P."/>
            <person name="Oberbeckmann S."/>
            <person name="Bunk B."/>
            <person name="Jeske O."/>
            <person name="Meyerdierks A."/>
            <person name="Storesund J.E."/>
            <person name="Kallscheuer N."/>
            <person name="Luecker S."/>
            <person name="Lage O.M."/>
            <person name="Pohl T."/>
            <person name="Merkel B.J."/>
            <person name="Hornburger P."/>
            <person name="Mueller R.-W."/>
            <person name="Bruemmer F."/>
            <person name="Labrenz M."/>
            <person name="Spormann A.M."/>
            <person name="Op den Camp H."/>
            <person name="Overmann J."/>
            <person name="Amann R."/>
            <person name="Jetten M.S.M."/>
            <person name="Mascher T."/>
            <person name="Medema M.H."/>
            <person name="Devos D.P."/>
            <person name="Kaster A.-K."/>
            <person name="Ovreas L."/>
            <person name="Rohde M."/>
            <person name="Galperin M.Y."/>
            <person name="Jogler C."/>
        </authorList>
    </citation>
    <scope>NUCLEOTIDE SEQUENCE [LARGE SCALE GENOMIC DNA]</scope>
    <source>
        <strain evidence="1 2">Pla110</strain>
    </source>
</reference>
<protein>
    <recommendedName>
        <fullName evidence="3">DUF1501 domain-containing protein</fullName>
    </recommendedName>
</protein>
<dbReference type="AlphaFoldDB" id="A0A518CT17"/>
<dbReference type="Pfam" id="PF07394">
    <property type="entry name" value="DUF1501"/>
    <property type="match status" value="1"/>
</dbReference>
<evidence type="ECO:0000313" key="1">
    <source>
        <dbReference type="EMBL" id="QDU82373.1"/>
    </source>
</evidence>
<dbReference type="InterPro" id="IPR017850">
    <property type="entry name" value="Alkaline_phosphatase_core_sf"/>
</dbReference>
<dbReference type="SUPFAM" id="SSF53649">
    <property type="entry name" value="Alkaline phosphatase-like"/>
    <property type="match status" value="1"/>
</dbReference>
<dbReference type="PROSITE" id="PS51318">
    <property type="entry name" value="TAT"/>
    <property type="match status" value="1"/>
</dbReference>
<sequence length="424" mass="46149">MTIHEQVRIGRTGVNRRRFLHTVSAASLVAGTLSFRDIFSLQAEDLQKRNRSMILLWLGGGPSQMEMFDPKPGTENGGETKAIQTSVAGIDIAHRWEQTAKVMDDIAIIRSMTNKEGNHRRASYHLHTGYVPSGSVKHPSLAANVAYRLADPEVTIPSVVSVGNTFGAGYLGVDYEPFVVSEPGTLPTNTIPTVDSQRFNKRLGLLGQIDSQYADRGAASLVKSHQQLYKKTRNMISSPELQAFDFADEPAEVKQSYGNGKFGQGCLLARRLIEAGSTFVEVSLGGWDTHQDIFERTDKLIGQVDPAFATLIADLKSRGLLETTTVVLMGEFGRTPKINARGGRDHFPRVFNVAMAGGGIRGGQVIGSSTEDGQQVAERPVTVSDLFCSLCHSLELDPASETMSPLGRPMKIVEEGETVDELFA</sequence>
<dbReference type="InterPro" id="IPR006311">
    <property type="entry name" value="TAT_signal"/>
</dbReference>
<evidence type="ECO:0000313" key="2">
    <source>
        <dbReference type="Proteomes" id="UP000317178"/>
    </source>
</evidence>
<dbReference type="RefSeq" id="WP_144998503.1">
    <property type="nucleotide sequence ID" value="NZ_CP036281.1"/>
</dbReference>
<dbReference type="EMBL" id="CP036281">
    <property type="protein sequence ID" value="QDU82373.1"/>
    <property type="molecule type" value="Genomic_DNA"/>
</dbReference>
<keyword evidence="2" id="KW-1185">Reference proteome</keyword>
<dbReference type="InterPro" id="IPR010869">
    <property type="entry name" value="DUF1501"/>
</dbReference>
<evidence type="ECO:0008006" key="3">
    <source>
        <dbReference type="Google" id="ProtNLM"/>
    </source>
</evidence>
<dbReference type="PANTHER" id="PTHR43737:SF1">
    <property type="entry name" value="DUF1501 DOMAIN-CONTAINING PROTEIN"/>
    <property type="match status" value="1"/>
</dbReference>